<keyword evidence="2" id="KW-1133">Transmembrane helix</keyword>
<dbReference type="Proteomes" id="UP001217918">
    <property type="component" value="Unassembled WGS sequence"/>
</dbReference>
<feature type="region of interest" description="Disordered" evidence="1">
    <location>
        <begin position="270"/>
        <end position="300"/>
    </location>
</feature>
<dbReference type="EMBL" id="JAQQPM010000006">
    <property type="protein sequence ID" value="KAK2072184.1"/>
    <property type="molecule type" value="Genomic_DNA"/>
</dbReference>
<feature type="compositionally biased region" description="Gly residues" evidence="1">
    <location>
        <begin position="67"/>
        <end position="78"/>
    </location>
</feature>
<proteinExistence type="predicted"/>
<dbReference type="PANTHER" id="PTHR41800">
    <property type="entry name" value="EXPRESSED PROTEIN"/>
    <property type="match status" value="1"/>
</dbReference>
<feature type="region of interest" description="Disordered" evidence="1">
    <location>
        <begin position="48"/>
        <end position="126"/>
    </location>
</feature>
<feature type="compositionally biased region" description="Basic and acidic residues" evidence="1">
    <location>
        <begin position="270"/>
        <end position="279"/>
    </location>
</feature>
<evidence type="ECO:0000313" key="3">
    <source>
        <dbReference type="EMBL" id="KAK2072184.1"/>
    </source>
</evidence>
<evidence type="ECO:0000256" key="1">
    <source>
        <dbReference type="SAM" id="MobiDB-lite"/>
    </source>
</evidence>
<sequence length="300" mass="32292">MNTVKSFWLGWGSLVVAGGGAYYFAKRSINADRQARLEDARKRKNLNAESLEYSPDVPSRPISSATMGGGGHGSGAVGTVGTADPHGHRMSARTDSAASPSQEASGDPAPTRHAPATEGQRVGEKSKYESAVPFRMLPTILGAYEAIGIRETISVATHNRLYILGPEAGVLIVWDLIHQVANSRDRAVVELFVSLGLFLATALQLVALCRLELAAGDVREYLDQFDMWNDSTLAHLSSWVKQARAIAVMLMAIAAIRFVLVAITSVEADRSKRGKEVSRPQEQGDLYGGPSYKTPAVKSR</sequence>
<evidence type="ECO:0000313" key="4">
    <source>
        <dbReference type="Proteomes" id="UP001217918"/>
    </source>
</evidence>
<evidence type="ECO:0000256" key="2">
    <source>
        <dbReference type="SAM" id="Phobius"/>
    </source>
</evidence>
<accession>A0AAD9I6K1</accession>
<reference evidence="3" key="1">
    <citation type="journal article" date="2023" name="Mol. Plant Microbe Interact.">
        <title>Elucidating the Obligate Nature and Biological Capacity of an Invasive Fungal Corn Pathogen.</title>
        <authorList>
            <person name="MacCready J.S."/>
            <person name="Roggenkamp E.M."/>
            <person name="Gdanetz K."/>
            <person name="Chilvers M.I."/>
        </authorList>
    </citation>
    <scope>NUCLEOTIDE SEQUENCE</scope>
    <source>
        <strain evidence="3">PM02</strain>
    </source>
</reference>
<name>A0AAD9I6K1_9PEZI</name>
<organism evidence="3 4">
    <name type="scientific">Phyllachora maydis</name>
    <dbReference type="NCBI Taxonomy" id="1825666"/>
    <lineage>
        <taxon>Eukaryota</taxon>
        <taxon>Fungi</taxon>
        <taxon>Dikarya</taxon>
        <taxon>Ascomycota</taxon>
        <taxon>Pezizomycotina</taxon>
        <taxon>Sordariomycetes</taxon>
        <taxon>Sordariomycetidae</taxon>
        <taxon>Phyllachorales</taxon>
        <taxon>Phyllachoraceae</taxon>
        <taxon>Phyllachora</taxon>
    </lineage>
</organism>
<keyword evidence="2" id="KW-0812">Transmembrane</keyword>
<feature type="transmembrane region" description="Helical" evidence="2">
    <location>
        <begin position="6"/>
        <end position="25"/>
    </location>
</feature>
<keyword evidence="4" id="KW-1185">Reference proteome</keyword>
<gene>
    <name evidence="3" type="ORF">P8C59_006555</name>
</gene>
<dbReference type="AlphaFoldDB" id="A0AAD9I6K1"/>
<keyword evidence="2" id="KW-0472">Membrane</keyword>
<dbReference type="InterPro" id="IPR031833">
    <property type="entry name" value="DUF4748"/>
</dbReference>
<comment type="caution">
    <text evidence="3">The sequence shown here is derived from an EMBL/GenBank/DDBJ whole genome shotgun (WGS) entry which is preliminary data.</text>
</comment>
<dbReference type="PANTHER" id="PTHR41800:SF1">
    <property type="entry name" value="EXPRESSED PROTEIN"/>
    <property type="match status" value="1"/>
</dbReference>
<dbReference type="Pfam" id="PF15932">
    <property type="entry name" value="DUF4748"/>
    <property type="match status" value="1"/>
</dbReference>
<feature type="transmembrane region" description="Helical" evidence="2">
    <location>
        <begin position="245"/>
        <end position="266"/>
    </location>
</feature>
<protein>
    <submittedName>
        <fullName evidence="3">Uncharacterized protein</fullName>
    </submittedName>
</protein>
<feature type="compositionally biased region" description="Polar residues" evidence="1">
    <location>
        <begin position="93"/>
        <end position="104"/>
    </location>
</feature>
<feature type="transmembrane region" description="Helical" evidence="2">
    <location>
        <begin position="187"/>
        <end position="207"/>
    </location>
</feature>